<dbReference type="EMBL" id="BGZK01000194">
    <property type="protein sequence ID" value="GBP27468.1"/>
    <property type="molecule type" value="Genomic_DNA"/>
</dbReference>
<keyword evidence="3" id="KW-1185">Reference proteome</keyword>
<comment type="caution">
    <text evidence="2">The sequence shown here is derived from an EMBL/GenBank/DDBJ whole genome shotgun (WGS) entry which is preliminary data.</text>
</comment>
<name>A0A4C1UM06_EUMVA</name>
<proteinExistence type="predicted"/>
<feature type="compositionally biased region" description="Low complexity" evidence="1">
    <location>
        <begin position="56"/>
        <end position="67"/>
    </location>
</feature>
<organism evidence="2 3">
    <name type="scientific">Eumeta variegata</name>
    <name type="common">Bagworm moth</name>
    <name type="synonym">Eumeta japonica</name>
    <dbReference type="NCBI Taxonomy" id="151549"/>
    <lineage>
        <taxon>Eukaryota</taxon>
        <taxon>Metazoa</taxon>
        <taxon>Ecdysozoa</taxon>
        <taxon>Arthropoda</taxon>
        <taxon>Hexapoda</taxon>
        <taxon>Insecta</taxon>
        <taxon>Pterygota</taxon>
        <taxon>Neoptera</taxon>
        <taxon>Endopterygota</taxon>
        <taxon>Lepidoptera</taxon>
        <taxon>Glossata</taxon>
        <taxon>Ditrysia</taxon>
        <taxon>Tineoidea</taxon>
        <taxon>Psychidae</taxon>
        <taxon>Oiketicinae</taxon>
        <taxon>Eumeta</taxon>
    </lineage>
</organism>
<sequence>MNPALAPRANPASVNEVASVEMSLERNAYMSREVERHFECVLSARRRRRYSEVRGTLATPPAAPLAAKSKVVARP</sequence>
<dbReference type="Proteomes" id="UP000299102">
    <property type="component" value="Unassembled WGS sequence"/>
</dbReference>
<gene>
    <name evidence="2" type="ORF">EVAR_14289_1</name>
</gene>
<evidence type="ECO:0000313" key="2">
    <source>
        <dbReference type="EMBL" id="GBP27468.1"/>
    </source>
</evidence>
<evidence type="ECO:0000313" key="3">
    <source>
        <dbReference type="Proteomes" id="UP000299102"/>
    </source>
</evidence>
<dbReference type="AlphaFoldDB" id="A0A4C1UM06"/>
<reference evidence="2 3" key="1">
    <citation type="journal article" date="2019" name="Commun. Biol.">
        <title>The bagworm genome reveals a unique fibroin gene that provides high tensile strength.</title>
        <authorList>
            <person name="Kono N."/>
            <person name="Nakamura H."/>
            <person name="Ohtoshi R."/>
            <person name="Tomita M."/>
            <person name="Numata K."/>
            <person name="Arakawa K."/>
        </authorList>
    </citation>
    <scope>NUCLEOTIDE SEQUENCE [LARGE SCALE GENOMIC DNA]</scope>
</reference>
<protein>
    <submittedName>
        <fullName evidence="2">Uncharacterized protein</fullName>
    </submittedName>
</protein>
<feature type="region of interest" description="Disordered" evidence="1">
    <location>
        <begin position="51"/>
        <end position="75"/>
    </location>
</feature>
<evidence type="ECO:0000256" key="1">
    <source>
        <dbReference type="SAM" id="MobiDB-lite"/>
    </source>
</evidence>
<accession>A0A4C1UM06</accession>